<comment type="caution">
    <text evidence="9">The sequence shown here is derived from an EMBL/GenBank/DDBJ whole genome shotgun (WGS) entry which is preliminary data.</text>
</comment>
<evidence type="ECO:0000259" key="8">
    <source>
        <dbReference type="PROSITE" id="PS50850"/>
    </source>
</evidence>
<dbReference type="PROSITE" id="PS50850">
    <property type="entry name" value="MFS"/>
    <property type="match status" value="1"/>
</dbReference>
<evidence type="ECO:0000256" key="7">
    <source>
        <dbReference type="SAM" id="Phobius"/>
    </source>
</evidence>
<feature type="domain" description="Major facilitator superfamily (MFS) profile" evidence="8">
    <location>
        <begin position="26"/>
        <end position="473"/>
    </location>
</feature>
<feature type="transmembrane region" description="Helical" evidence="7">
    <location>
        <begin position="306"/>
        <end position="331"/>
    </location>
</feature>
<name>A0ABV8ESC6_9ACTN</name>
<feature type="transmembrane region" description="Helical" evidence="7">
    <location>
        <begin position="92"/>
        <end position="110"/>
    </location>
</feature>
<dbReference type="RefSeq" id="WP_386187654.1">
    <property type="nucleotide sequence ID" value="NZ_JBHSBC010000001.1"/>
</dbReference>
<dbReference type="Pfam" id="PF07690">
    <property type="entry name" value="MFS_1"/>
    <property type="match status" value="1"/>
</dbReference>
<evidence type="ECO:0000256" key="5">
    <source>
        <dbReference type="ARBA" id="ARBA00022989"/>
    </source>
</evidence>
<dbReference type="PRINTS" id="PR01036">
    <property type="entry name" value="TCRTETB"/>
</dbReference>
<evidence type="ECO:0000256" key="4">
    <source>
        <dbReference type="ARBA" id="ARBA00022692"/>
    </source>
</evidence>
<evidence type="ECO:0000313" key="9">
    <source>
        <dbReference type="EMBL" id="MFC3978636.1"/>
    </source>
</evidence>
<evidence type="ECO:0000256" key="1">
    <source>
        <dbReference type="ARBA" id="ARBA00004651"/>
    </source>
</evidence>
<protein>
    <submittedName>
        <fullName evidence="9">MFS transporter</fullName>
    </submittedName>
</protein>
<dbReference type="InterPro" id="IPR036259">
    <property type="entry name" value="MFS_trans_sf"/>
</dbReference>
<dbReference type="EMBL" id="JBHSBC010000001">
    <property type="protein sequence ID" value="MFC3978636.1"/>
    <property type="molecule type" value="Genomic_DNA"/>
</dbReference>
<dbReference type="Proteomes" id="UP001595698">
    <property type="component" value="Unassembled WGS sequence"/>
</dbReference>
<feature type="transmembrane region" description="Helical" evidence="7">
    <location>
        <begin position="24"/>
        <end position="44"/>
    </location>
</feature>
<dbReference type="InterPro" id="IPR005829">
    <property type="entry name" value="Sugar_transporter_CS"/>
</dbReference>
<feature type="transmembrane region" description="Helical" evidence="7">
    <location>
        <begin position="212"/>
        <end position="230"/>
    </location>
</feature>
<feature type="transmembrane region" description="Helical" evidence="7">
    <location>
        <begin position="474"/>
        <end position="493"/>
    </location>
</feature>
<dbReference type="InterPro" id="IPR020846">
    <property type="entry name" value="MFS_dom"/>
</dbReference>
<dbReference type="CDD" id="cd17321">
    <property type="entry name" value="MFS_MMR_MDR_like"/>
    <property type="match status" value="1"/>
</dbReference>
<gene>
    <name evidence="9" type="ORF">ACFOYY_00760</name>
</gene>
<keyword evidence="3" id="KW-1003">Cell membrane</keyword>
<dbReference type="PANTHER" id="PTHR42718:SF42">
    <property type="entry name" value="EXPORT PROTEIN"/>
    <property type="match status" value="1"/>
</dbReference>
<evidence type="ECO:0000256" key="2">
    <source>
        <dbReference type="ARBA" id="ARBA00022448"/>
    </source>
</evidence>
<dbReference type="InterPro" id="IPR004638">
    <property type="entry name" value="EmrB-like"/>
</dbReference>
<evidence type="ECO:0000256" key="3">
    <source>
        <dbReference type="ARBA" id="ARBA00022475"/>
    </source>
</evidence>
<dbReference type="PANTHER" id="PTHR42718">
    <property type="entry name" value="MAJOR FACILITATOR SUPERFAMILY MULTIDRUG TRANSPORTER MFSC"/>
    <property type="match status" value="1"/>
</dbReference>
<feature type="transmembrane region" description="Helical" evidence="7">
    <location>
        <begin position="368"/>
        <end position="391"/>
    </location>
</feature>
<dbReference type="PROSITE" id="PS00216">
    <property type="entry name" value="SUGAR_TRANSPORT_1"/>
    <property type="match status" value="1"/>
</dbReference>
<keyword evidence="6 7" id="KW-0472">Membrane</keyword>
<dbReference type="Gene3D" id="1.20.1250.20">
    <property type="entry name" value="MFS general substrate transporter like domains"/>
    <property type="match status" value="1"/>
</dbReference>
<keyword evidence="10" id="KW-1185">Reference proteome</keyword>
<reference evidence="10" key="1">
    <citation type="journal article" date="2019" name="Int. J. Syst. Evol. Microbiol.">
        <title>The Global Catalogue of Microorganisms (GCM) 10K type strain sequencing project: providing services to taxonomists for standard genome sequencing and annotation.</title>
        <authorList>
            <consortium name="The Broad Institute Genomics Platform"/>
            <consortium name="The Broad Institute Genome Sequencing Center for Infectious Disease"/>
            <person name="Wu L."/>
            <person name="Ma J."/>
        </authorList>
    </citation>
    <scope>NUCLEOTIDE SEQUENCE [LARGE SCALE GENOMIC DNA]</scope>
    <source>
        <strain evidence="10">TBRC 7912</strain>
    </source>
</reference>
<evidence type="ECO:0000256" key="6">
    <source>
        <dbReference type="ARBA" id="ARBA00023136"/>
    </source>
</evidence>
<comment type="subcellular location">
    <subcellularLocation>
        <location evidence="1">Cell membrane</location>
        <topology evidence="1">Multi-pass membrane protein</topology>
    </subcellularLocation>
</comment>
<sequence length="517" mass="53651">MCEKGLEHRTSHGVVMSSPHPRRWLILGVLCLSLLVLVVDNGILNLAIPSLMRELGATPADIQWIINAYMLAFAGVLLTVGALSDRYGRRRFLVIGLALFGGASLIATFAQNPAQLIACRALMGFGGSFLMPSTLSIIMNVFDQSEQRKAIAAWSSVLMAGGIAGPSLGGFLLDHYWWGSVFLVNVPISVIAIAAALLLMPESRGQARPIDLLGAVLSTAGMVALVWMIISVPERGWTSPAVLASGLAAIVLLTVFFLWERRNPHAMLPLGLWRERNFSGASFSIVLLAFSAGGLLLMLTQYLQFVLGYGVLQASLALIPYMIAAIVFNGLGATLGKKLSNRTLVTAGMLVFAAGFVVLTRLTPDSGYGLFICGLMVMGVGGGLVGPAAYASLMSAVPPDRAGIGSALNDTVQQTGGALSVALLGSVLAAAYSSGMPEGAPAPAKESIAVALSLGDPSLASAAKAAFVNAMSSGMIVGAVGSVAAAFIAWALLRPIATPVMEGAGSPADSREQVEQV</sequence>
<feature type="transmembrane region" description="Helical" evidence="7">
    <location>
        <begin position="151"/>
        <end position="171"/>
    </location>
</feature>
<dbReference type="Gene3D" id="1.20.1720.10">
    <property type="entry name" value="Multidrug resistance protein D"/>
    <property type="match status" value="1"/>
</dbReference>
<dbReference type="NCBIfam" id="TIGR00711">
    <property type="entry name" value="efflux_EmrB"/>
    <property type="match status" value="1"/>
</dbReference>
<feature type="transmembrane region" description="Helical" evidence="7">
    <location>
        <begin position="64"/>
        <end position="83"/>
    </location>
</feature>
<keyword evidence="2" id="KW-0813">Transport</keyword>
<feature type="transmembrane region" description="Helical" evidence="7">
    <location>
        <begin position="177"/>
        <end position="200"/>
    </location>
</feature>
<feature type="transmembrane region" description="Helical" evidence="7">
    <location>
        <begin position="242"/>
        <end position="259"/>
    </location>
</feature>
<organism evidence="9 10">
    <name type="scientific">Streptosporangium jomthongense</name>
    <dbReference type="NCBI Taxonomy" id="1193683"/>
    <lineage>
        <taxon>Bacteria</taxon>
        <taxon>Bacillati</taxon>
        <taxon>Actinomycetota</taxon>
        <taxon>Actinomycetes</taxon>
        <taxon>Streptosporangiales</taxon>
        <taxon>Streptosporangiaceae</taxon>
        <taxon>Streptosporangium</taxon>
    </lineage>
</organism>
<keyword evidence="4 7" id="KW-0812">Transmembrane</keyword>
<keyword evidence="5 7" id="KW-1133">Transmembrane helix</keyword>
<dbReference type="InterPro" id="IPR011701">
    <property type="entry name" value="MFS"/>
</dbReference>
<feature type="transmembrane region" description="Helical" evidence="7">
    <location>
        <begin position="343"/>
        <end position="362"/>
    </location>
</feature>
<evidence type="ECO:0000313" key="10">
    <source>
        <dbReference type="Proteomes" id="UP001595698"/>
    </source>
</evidence>
<dbReference type="SUPFAM" id="SSF103473">
    <property type="entry name" value="MFS general substrate transporter"/>
    <property type="match status" value="1"/>
</dbReference>
<feature type="transmembrane region" description="Helical" evidence="7">
    <location>
        <begin position="122"/>
        <end position="142"/>
    </location>
</feature>
<feature type="transmembrane region" description="Helical" evidence="7">
    <location>
        <begin position="280"/>
        <end position="300"/>
    </location>
</feature>
<proteinExistence type="predicted"/>
<accession>A0ABV8ESC6</accession>